<dbReference type="SUPFAM" id="SSF51182">
    <property type="entry name" value="RmlC-like cupins"/>
    <property type="match status" value="1"/>
</dbReference>
<dbReference type="Gene3D" id="1.10.10.60">
    <property type="entry name" value="Homeodomain-like"/>
    <property type="match status" value="1"/>
</dbReference>
<evidence type="ECO:0000256" key="4">
    <source>
        <dbReference type="ARBA" id="ARBA00023159"/>
    </source>
</evidence>
<keyword evidence="1" id="KW-0678">Repressor</keyword>
<organism evidence="8 9">
    <name type="scientific">Pantoea rodasii</name>
    <dbReference type="NCBI Taxonomy" id="1076549"/>
    <lineage>
        <taxon>Bacteria</taxon>
        <taxon>Pseudomonadati</taxon>
        <taxon>Pseudomonadota</taxon>
        <taxon>Gammaproteobacteria</taxon>
        <taxon>Enterobacterales</taxon>
        <taxon>Erwiniaceae</taxon>
        <taxon>Pantoea</taxon>
    </lineage>
</organism>
<dbReference type="SMART" id="SM00342">
    <property type="entry name" value="HTH_ARAC"/>
    <property type="match status" value="1"/>
</dbReference>
<dbReference type="GO" id="GO:0003700">
    <property type="term" value="F:DNA-binding transcription factor activity"/>
    <property type="evidence" value="ECO:0007669"/>
    <property type="project" value="InterPro"/>
</dbReference>
<dbReference type="InterPro" id="IPR018062">
    <property type="entry name" value="HTH_AraC-typ_CS"/>
</dbReference>
<gene>
    <name evidence="8" type="ORF">QU24_22315</name>
</gene>
<dbReference type="PROSITE" id="PS01124">
    <property type="entry name" value="HTH_ARAC_FAMILY_2"/>
    <property type="match status" value="1"/>
</dbReference>
<protein>
    <recommendedName>
        <fullName evidence="6">Arabinose operon regulatory protein</fullName>
    </recommendedName>
</protein>
<dbReference type="InterPro" id="IPR020449">
    <property type="entry name" value="Tscrpt_reg_AraC-type_HTH"/>
</dbReference>
<dbReference type="RefSeq" id="WP_039335693.1">
    <property type="nucleotide sequence ID" value="NZ_JTJJ01000103.1"/>
</dbReference>
<dbReference type="InterPro" id="IPR014710">
    <property type="entry name" value="RmlC-like_jellyroll"/>
</dbReference>
<dbReference type="Gene3D" id="2.60.120.10">
    <property type="entry name" value="Jelly Rolls"/>
    <property type="match status" value="1"/>
</dbReference>
<keyword evidence="4" id="KW-0010">Activator</keyword>
<accession>A0A0B1R3S6</accession>
<sequence>MSQRLNFDFSHRPVVPYAHDYAHGDEEPWHHHDCAQLIHTLSGVVKVETRHGSWVVPPSRGVWLPAGTRHALSIVGTVAARTLFVDPLARADLPASCQVVQISPLLRELIVSALTLPEQYGSGSRTERIYELMLDEIRVMDVLPFGLAWPESDRLRALCQQIQLSPGENWTLARAANELCVAERTLARHFNRETGLQFSDWVRRARLSVALARLAQGETVLTVALDLGYESPSAFSAMFRRVLGVTPANYFPAAEKHGPR</sequence>
<dbReference type="PRINTS" id="PR00032">
    <property type="entry name" value="HTHARAC"/>
</dbReference>
<keyword evidence="3" id="KW-0238">DNA-binding</keyword>
<dbReference type="PROSITE" id="PS00041">
    <property type="entry name" value="HTH_ARAC_FAMILY_1"/>
    <property type="match status" value="1"/>
</dbReference>
<dbReference type="FunFam" id="1.10.10.60:FF:000132">
    <property type="entry name" value="AraC family transcriptional regulator"/>
    <property type="match status" value="1"/>
</dbReference>
<keyword evidence="5" id="KW-0804">Transcription</keyword>
<dbReference type="InterPro" id="IPR009057">
    <property type="entry name" value="Homeodomain-like_sf"/>
</dbReference>
<dbReference type="InterPro" id="IPR011051">
    <property type="entry name" value="RmlC_Cupin_sf"/>
</dbReference>
<feature type="domain" description="HTH araC/xylS-type" evidence="7">
    <location>
        <begin position="156"/>
        <end position="253"/>
    </location>
</feature>
<comment type="caution">
    <text evidence="8">The sequence shown here is derived from an EMBL/GenBank/DDBJ whole genome shotgun (WGS) entry which is preliminary data.</text>
</comment>
<evidence type="ECO:0000313" key="8">
    <source>
        <dbReference type="EMBL" id="KHJ65862.1"/>
    </source>
</evidence>
<evidence type="ECO:0000259" key="7">
    <source>
        <dbReference type="PROSITE" id="PS01124"/>
    </source>
</evidence>
<dbReference type="InterPro" id="IPR018060">
    <property type="entry name" value="HTH_AraC"/>
</dbReference>
<dbReference type="PANTHER" id="PTHR11019">
    <property type="entry name" value="HTH-TYPE TRANSCRIPTIONAL REGULATOR NIMR"/>
    <property type="match status" value="1"/>
</dbReference>
<dbReference type="Pfam" id="PF02311">
    <property type="entry name" value="AraC_binding"/>
    <property type="match status" value="1"/>
</dbReference>
<reference evidence="8 9" key="1">
    <citation type="submission" date="2014-11" db="EMBL/GenBank/DDBJ databases">
        <title>Genome sequencing of Pantoea rodasii ND03.</title>
        <authorList>
            <person name="Muhamad Yunos N.Y."/>
            <person name="Chan K.-G."/>
        </authorList>
    </citation>
    <scope>NUCLEOTIDE SEQUENCE [LARGE SCALE GENOMIC DNA]</scope>
    <source>
        <strain evidence="8 9">ND03</strain>
    </source>
</reference>
<evidence type="ECO:0000256" key="5">
    <source>
        <dbReference type="ARBA" id="ARBA00023163"/>
    </source>
</evidence>
<evidence type="ECO:0000313" key="9">
    <source>
        <dbReference type="Proteomes" id="UP000030853"/>
    </source>
</evidence>
<dbReference type="AlphaFoldDB" id="A0A0B1R3S6"/>
<dbReference type="CDD" id="cd06124">
    <property type="entry name" value="cupin_NimR-like_N"/>
    <property type="match status" value="1"/>
</dbReference>
<dbReference type="Proteomes" id="UP000030853">
    <property type="component" value="Unassembled WGS sequence"/>
</dbReference>
<dbReference type="InterPro" id="IPR003313">
    <property type="entry name" value="AraC-bd"/>
</dbReference>
<dbReference type="SUPFAM" id="SSF46689">
    <property type="entry name" value="Homeodomain-like"/>
    <property type="match status" value="1"/>
</dbReference>
<evidence type="ECO:0000256" key="1">
    <source>
        <dbReference type="ARBA" id="ARBA00022491"/>
    </source>
</evidence>
<dbReference type="PANTHER" id="PTHR11019:SF159">
    <property type="entry name" value="TRANSCRIPTIONAL REGULATOR-RELATED"/>
    <property type="match status" value="1"/>
</dbReference>
<name>A0A0B1R3S6_9GAMM</name>
<evidence type="ECO:0000256" key="6">
    <source>
        <dbReference type="ARBA" id="ARBA00044978"/>
    </source>
</evidence>
<dbReference type="EMBL" id="JTJJ01000103">
    <property type="protein sequence ID" value="KHJ65862.1"/>
    <property type="molecule type" value="Genomic_DNA"/>
</dbReference>
<proteinExistence type="predicted"/>
<evidence type="ECO:0000256" key="3">
    <source>
        <dbReference type="ARBA" id="ARBA00023125"/>
    </source>
</evidence>
<dbReference type="GO" id="GO:0043565">
    <property type="term" value="F:sequence-specific DNA binding"/>
    <property type="evidence" value="ECO:0007669"/>
    <property type="project" value="InterPro"/>
</dbReference>
<evidence type="ECO:0000256" key="2">
    <source>
        <dbReference type="ARBA" id="ARBA00023015"/>
    </source>
</evidence>
<dbReference type="Pfam" id="PF12833">
    <property type="entry name" value="HTH_18"/>
    <property type="match status" value="1"/>
</dbReference>
<keyword evidence="2" id="KW-0805">Transcription regulation</keyword>